<keyword evidence="2" id="KW-0489">Methyltransferase</keyword>
<name>A0AAN6YI61_9PEZI</name>
<dbReference type="AlphaFoldDB" id="A0AAN6YI61"/>
<dbReference type="InterPro" id="IPR029063">
    <property type="entry name" value="SAM-dependent_MTases_sf"/>
</dbReference>
<dbReference type="CDD" id="cd02440">
    <property type="entry name" value="AdoMet_MTases"/>
    <property type="match status" value="1"/>
</dbReference>
<accession>A0AAN6YI61</accession>
<dbReference type="SUPFAM" id="SSF53335">
    <property type="entry name" value="S-adenosyl-L-methionine-dependent methyltransferases"/>
    <property type="match status" value="1"/>
</dbReference>
<proteinExistence type="inferred from homology"/>
<dbReference type="Pfam" id="PF13489">
    <property type="entry name" value="Methyltransf_23"/>
    <property type="match status" value="1"/>
</dbReference>
<gene>
    <name evidence="2" type="ORF">QBC37DRAFT_370320</name>
</gene>
<evidence type="ECO:0000256" key="1">
    <source>
        <dbReference type="ARBA" id="ARBA00038158"/>
    </source>
</evidence>
<comment type="caution">
    <text evidence="2">The sequence shown here is derived from an EMBL/GenBank/DDBJ whole genome shotgun (WGS) entry which is preliminary data.</text>
</comment>
<dbReference type="Gene3D" id="3.40.50.150">
    <property type="entry name" value="Vaccinia Virus protein VP39"/>
    <property type="match status" value="1"/>
</dbReference>
<dbReference type="Proteomes" id="UP001301769">
    <property type="component" value="Unassembled WGS sequence"/>
</dbReference>
<protein>
    <submittedName>
        <fullName evidence="2">Demethylmenaquinone methyltransferase</fullName>
    </submittedName>
</protein>
<dbReference type="EMBL" id="MU858062">
    <property type="protein sequence ID" value="KAK4217127.1"/>
    <property type="molecule type" value="Genomic_DNA"/>
</dbReference>
<reference evidence="2" key="2">
    <citation type="submission" date="2023-05" db="EMBL/GenBank/DDBJ databases">
        <authorList>
            <consortium name="Lawrence Berkeley National Laboratory"/>
            <person name="Steindorff A."/>
            <person name="Hensen N."/>
            <person name="Bonometti L."/>
            <person name="Westerberg I."/>
            <person name="Brannstrom I.O."/>
            <person name="Guillou S."/>
            <person name="Cros-Aarteil S."/>
            <person name="Calhoun S."/>
            <person name="Haridas S."/>
            <person name="Kuo A."/>
            <person name="Mondo S."/>
            <person name="Pangilinan J."/>
            <person name="Riley R."/>
            <person name="Labutti K."/>
            <person name="Andreopoulos B."/>
            <person name="Lipzen A."/>
            <person name="Chen C."/>
            <person name="Yanf M."/>
            <person name="Daum C."/>
            <person name="Ng V."/>
            <person name="Clum A."/>
            <person name="Ohm R."/>
            <person name="Martin F."/>
            <person name="Silar P."/>
            <person name="Natvig D."/>
            <person name="Lalanne C."/>
            <person name="Gautier V."/>
            <person name="Ament-Velasquez S.L."/>
            <person name="Kruys A."/>
            <person name="Hutchinson M.I."/>
            <person name="Powell A.J."/>
            <person name="Barry K."/>
            <person name="Miller A.N."/>
            <person name="Grigoriev I.V."/>
            <person name="Debuchy R."/>
            <person name="Gladieux P."/>
            <person name="Thoren M.H."/>
            <person name="Johannesson H."/>
        </authorList>
    </citation>
    <scope>NUCLEOTIDE SEQUENCE</scope>
    <source>
        <strain evidence="2">PSN293</strain>
    </source>
</reference>
<keyword evidence="2" id="KW-0808">Transferase</keyword>
<comment type="similarity">
    <text evidence="1">Belongs to the methyltransferase superfamily. LaeA methyltransferase family.</text>
</comment>
<dbReference type="PANTHER" id="PTHR43591">
    <property type="entry name" value="METHYLTRANSFERASE"/>
    <property type="match status" value="1"/>
</dbReference>
<reference evidence="2" key="1">
    <citation type="journal article" date="2023" name="Mol. Phylogenet. Evol.">
        <title>Genome-scale phylogeny and comparative genomics of the fungal order Sordariales.</title>
        <authorList>
            <person name="Hensen N."/>
            <person name="Bonometti L."/>
            <person name="Westerberg I."/>
            <person name="Brannstrom I.O."/>
            <person name="Guillou S."/>
            <person name="Cros-Aarteil S."/>
            <person name="Calhoun S."/>
            <person name="Haridas S."/>
            <person name="Kuo A."/>
            <person name="Mondo S."/>
            <person name="Pangilinan J."/>
            <person name="Riley R."/>
            <person name="LaButti K."/>
            <person name="Andreopoulos B."/>
            <person name="Lipzen A."/>
            <person name="Chen C."/>
            <person name="Yan M."/>
            <person name="Daum C."/>
            <person name="Ng V."/>
            <person name="Clum A."/>
            <person name="Steindorff A."/>
            <person name="Ohm R.A."/>
            <person name="Martin F."/>
            <person name="Silar P."/>
            <person name="Natvig D.O."/>
            <person name="Lalanne C."/>
            <person name="Gautier V."/>
            <person name="Ament-Velasquez S.L."/>
            <person name="Kruys A."/>
            <person name="Hutchinson M.I."/>
            <person name="Powell A.J."/>
            <person name="Barry K."/>
            <person name="Miller A.N."/>
            <person name="Grigoriev I.V."/>
            <person name="Debuchy R."/>
            <person name="Gladieux P."/>
            <person name="Hiltunen Thoren M."/>
            <person name="Johannesson H."/>
        </authorList>
    </citation>
    <scope>NUCLEOTIDE SEQUENCE</scope>
    <source>
        <strain evidence="2">PSN293</strain>
    </source>
</reference>
<organism evidence="2 3">
    <name type="scientific">Rhypophila decipiens</name>
    <dbReference type="NCBI Taxonomy" id="261697"/>
    <lineage>
        <taxon>Eukaryota</taxon>
        <taxon>Fungi</taxon>
        <taxon>Dikarya</taxon>
        <taxon>Ascomycota</taxon>
        <taxon>Pezizomycotina</taxon>
        <taxon>Sordariomycetes</taxon>
        <taxon>Sordariomycetidae</taxon>
        <taxon>Sordariales</taxon>
        <taxon>Naviculisporaceae</taxon>
        <taxon>Rhypophila</taxon>
    </lineage>
</organism>
<evidence type="ECO:0000313" key="2">
    <source>
        <dbReference type="EMBL" id="KAK4217127.1"/>
    </source>
</evidence>
<sequence>MSFMSGRSLDNYEFTFEKYLTDSNRIEADSNEGLSSHHGRMDTLSITESIAASEERFGRTYHSYRSGSYNYPNDPTEIERLDDQHEIIKLVMDGRNYLAPFSKEKPPKNILDIATGTGTWAIEMGDEFPEAKIVGTDLSPIQPQYVPLNVRFFIEDSTEEWDYPERFDYIHTRVTLGCWSDMKTQIIQKAFDKLEPGGWLECQELECLPGCDDGTMTEGHAWLDWAVKLCEASEVTNRQLNMANQIKGWMEEVGFVDVQEMVFKIPTNGWPKDPRLKYLGLLWQRNVMTGLSGFTLDLFNRVLGKTMEEIEVYLINVRKSLFNRQVHSYQRVICVWGRKPDDSEMRVA</sequence>
<dbReference type="GO" id="GO:0008168">
    <property type="term" value="F:methyltransferase activity"/>
    <property type="evidence" value="ECO:0007669"/>
    <property type="project" value="UniProtKB-KW"/>
</dbReference>
<dbReference type="GO" id="GO:0032259">
    <property type="term" value="P:methylation"/>
    <property type="evidence" value="ECO:0007669"/>
    <property type="project" value="UniProtKB-KW"/>
</dbReference>
<dbReference type="PANTHER" id="PTHR43591:SF14">
    <property type="entry name" value="METHYLTRANSFERASE"/>
    <property type="match status" value="1"/>
</dbReference>
<evidence type="ECO:0000313" key="3">
    <source>
        <dbReference type="Proteomes" id="UP001301769"/>
    </source>
</evidence>
<keyword evidence="3" id="KW-1185">Reference proteome</keyword>